<dbReference type="AlphaFoldDB" id="A0A848B0H2"/>
<keyword evidence="1" id="KW-0812">Transmembrane</keyword>
<dbReference type="InterPro" id="IPR026870">
    <property type="entry name" value="Zinc_ribbon_dom"/>
</dbReference>
<name>A0A848B0H2_9BACT</name>
<sequence>MATLIKCPTCNQEVADTAASCPHCGGILPHKRKWYSYVSIFFGLIPLAAVVGLFCDDSAGNHPIMIFILLILAVFLIGAPFLLRR</sequence>
<dbReference type="Pfam" id="PF13240">
    <property type="entry name" value="Zn_Ribbon_1"/>
    <property type="match status" value="1"/>
</dbReference>
<feature type="domain" description="Zinc-ribbon" evidence="2">
    <location>
        <begin position="6"/>
        <end position="25"/>
    </location>
</feature>
<protein>
    <submittedName>
        <fullName evidence="3">Zinc ribbon domain-containing protein</fullName>
    </submittedName>
</protein>
<evidence type="ECO:0000259" key="2">
    <source>
        <dbReference type="Pfam" id="PF13240"/>
    </source>
</evidence>
<keyword evidence="1" id="KW-0472">Membrane</keyword>
<evidence type="ECO:0000313" key="3">
    <source>
        <dbReference type="EMBL" id="NMD89355.1"/>
    </source>
</evidence>
<dbReference type="EMBL" id="JABAEW010000109">
    <property type="protein sequence ID" value="NMD89355.1"/>
    <property type="molecule type" value="Genomic_DNA"/>
</dbReference>
<accession>A0A848B0H2</accession>
<gene>
    <name evidence="3" type="ORF">HF882_22475</name>
</gene>
<dbReference type="RefSeq" id="WP_168964256.1">
    <property type="nucleotide sequence ID" value="NZ_JABAEW010000109.1"/>
</dbReference>
<evidence type="ECO:0000313" key="4">
    <source>
        <dbReference type="Proteomes" id="UP000576225"/>
    </source>
</evidence>
<feature type="transmembrane region" description="Helical" evidence="1">
    <location>
        <begin position="60"/>
        <end position="83"/>
    </location>
</feature>
<feature type="transmembrane region" description="Helical" evidence="1">
    <location>
        <begin position="34"/>
        <end position="54"/>
    </location>
</feature>
<proteinExistence type="predicted"/>
<reference evidence="3 4" key="1">
    <citation type="submission" date="2020-04" db="EMBL/GenBank/DDBJ databases">
        <authorList>
            <person name="Hitch T.C.A."/>
            <person name="Wylensek D."/>
            <person name="Clavel T."/>
        </authorList>
    </citation>
    <scope>NUCLEOTIDE SEQUENCE [LARGE SCALE GENOMIC DNA]</scope>
    <source>
        <strain evidence="3 4">COR2-253-APC-1A</strain>
    </source>
</reference>
<organism evidence="3 4">
    <name type="scientific">Victivallis vadensis</name>
    <dbReference type="NCBI Taxonomy" id="172901"/>
    <lineage>
        <taxon>Bacteria</taxon>
        <taxon>Pseudomonadati</taxon>
        <taxon>Lentisphaerota</taxon>
        <taxon>Lentisphaeria</taxon>
        <taxon>Victivallales</taxon>
        <taxon>Victivallaceae</taxon>
        <taxon>Victivallis</taxon>
    </lineage>
</organism>
<comment type="caution">
    <text evidence="3">The sequence shown here is derived from an EMBL/GenBank/DDBJ whole genome shotgun (WGS) entry which is preliminary data.</text>
</comment>
<evidence type="ECO:0000256" key="1">
    <source>
        <dbReference type="SAM" id="Phobius"/>
    </source>
</evidence>
<dbReference type="Proteomes" id="UP000576225">
    <property type="component" value="Unassembled WGS sequence"/>
</dbReference>
<keyword evidence="1" id="KW-1133">Transmembrane helix</keyword>